<feature type="compositionally biased region" description="Pro residues" evidence="1">
    <location>
        <begin position="1"/>
        <end position="24"/>
    </location>
</feature>
<comment type="caution">
    <text evidence="3">The sequence shown here is derived from an EMBL/GenBank/DDBJ whole genome shotgun (WGS) entry which is preliminary data.</text>
</comment>
<dbReference type="Proteomes" id="UP000587462">
    <property type="component" value="Unassembled WGS sequence"/>
</dbReference>
<proteinExistence type="predicted"/>
<feature type="transmembrane region" description="Helical" evidence="2">
    <location>
        <begin position="46"/>
        <end position="67"/>
    </location>
</feature>
<evidence type="ECO:0000313" key="3">
    <source>
        <dbReference type="EMBL" id="NVK81361.1"/>
    </source>
</evidence>
<keyword evidence="4" id="KW-1185">Reference proteome</keyword>
<feature type="region of interest" description="Disordered" evidence="1">
    <location>
        <begin position="1"/>
        <end position="30"/>
    </location>
</feature>
<gene>
    <name evidence="3" type="ORF">HG542_27430</name>
</gene>
<evidence type="ECO:0000256" key="1">
    <source>
        <dbReference type="SAM" id="MobiDB-lite"/>
    </source>
</evidence>
<reference evidence="3 4" key="1">
    <citation type="submission" date="2020-04" db="EMBL/GenBank/DDBJ databases">
        <title>Draft Genome Sequence of Streptomyces morookaense DSM 40503, an 8-azaguanine-producing strain.</title>
        <authorList>
            <person name="Qi J."/>
            <person name="Gao J.-M."/>
        </authorList>
    </citation>
    <scope>NUCLEOTIDE SEQUENCE [LARGE SCALE GENOMIC DNA]</scope>
    <source>
        <strain evidence="3 4">DSM 40503</strain>
    </source>
</reference>
<keyword evidence="2" id="KW-0472">Membrane</keyword>
<evidence type="ECO:0000313" key="4">
    <source>
        <dbReference type="Proteomes" id="UP000587462"/>
    </source>
</evidence>
<keyword evidence="2" id="KW-0812">Transmembrane</keyword>
<evidence type="ECO:0000256" key="2">
    <source>
        <dbReference type="SAM" id="Phobius"/>
    </source>
</evidence>
<organism evidence="3 4">
    <name type="scientific">Streptomyces morookaense</name>
    <name type="common">Streptoverticillium morookaense</name>
    <dbReference type="NCBI Taxonomy" id="1970"/>
    <lineage>
        <taxon>Bacteria</taxon>
        <taxon>Bacillati</taxon>
        <taxon>Actinomycetota</taxon>
        <taxon>Actinomycetes</taxon>
        <taxon>Kitasatosporales</taxon>
        <taxon>Streptomycetaceae</taxon>
        <taxon>Streptomyces</taxon>
    </lineage>
</organism>
<dbReference type="AlphaFoldDB" id="A0A7Y7EAC8"/>
<accession>A0A7Y7EAC8</accession>
<name>A0A7Y7EAC8_STRMO</name>
<sequence length="77" mass="7889">MPTAPPPSPSPSPSAPASRPPAHPPVHLHPGYRHASAAVNRPPSSGISLVMFTLLITAPAILAAVLLRPRSASGPRH</sequence>
<dbReference type="EMBL" id="JABBXF010000078">
    <property type="protein sequence ID" value="NVK81361.1"/>
    <property type="molecule type" value="Genomic_DNA"/>
</dbReference>
<keyword evidence="2" id="KW-1133">Transmembrane helix</keyword>
<protein>
    <submittedName>
        <fullName evidence="3">Uncharacterized protein</fullName>
    </submittedName>
</protein>